<accession>A0ABV8TQX4</accession>
<comment type="caution">
    <text evidence="4">The sequence shown here is derived from an EMBL/GenBank/DDBJ whole genome shotgun (WGS) entry which is preliminary data.</text>
</comment>
<dbReference type="InterPro" id="IPR000683">
    <property type="entry name" value="Gfo/Idh/MocA-like_OxRdtase_N"/>
</dbReference>
<dbReference type="Gene3D" id="3.30.360.10">
    <property type="entry name" value="Dihydrodipicolinate Reductase, domain 2"/>
    <property type="match status" value="1"/>
</dbReference>
<gene>
    <name evidence="4" type="ORF">ACFPC0_35840</name>
</gene>
<dbReference type="SUPFAM" id="SSF55347">
    <property type="entry name" value="Glyceraldehyde-3-phosphate dehydrogenase-like, C-terminal domain"/>
    <property type="match status" value="1"/>
</dbReference>
<dbReference type="InterPro" id="IPR051450">
    <property type="entry name" value="Gfo/Idh/MocA_Oxidoreductases"/>
</dbReference>
<evidence type="ECO:0000259" key="3">
    <source>
        <dbReference type="Pfam" id="PF02894"/>
    </source>
</evidence>
<dbReference type="RefSeq" id="WP_381744405.1">
    <property type="nucleotide sequence ID" value="NZ_JBHSDP010000029.1"/>
</dbReference>
<reference evidence="5" key="1">
    <citation type="journal article" date="2019" name="Int. J. Syst. Evol. Microbiol.">
        <title>The Global Catalogue of Microorganisms (GCM) 10K type strain sequencing project: providing services to taxonomists for standard genome sequencing and annotation.</title>
        <authorList>
            <consortium name="The Broad Institute Genomics Platform"/>
            <consortium name="The Broad Institute Genome Sequencing Center for Infectious Disease"/>
            <person name="Wu L."/>
            <person name="Ma J."/>
        </authorList>
    </citation>
    <scope>NUCLEOTIDE SEQUENCE [LARGE SCALE GENOMIC DNA]</scope>
    <source>
        <strain evidence="5">PCU 347</strain>
    </source>
</reference>
<feature type="domain" description="Gfo/Idh/MocA-like oxidoreductase N-terminal" evidence="2">
    <location>
        <begin position="7"/>
        <end position="125"/>
    </location>
</feature>
<dbReference type="Proteomes" id="UP001595824">
    <property type="component" value="Unassembled WGS sequence"/>
</dbReference>
<evidence type="ECO:0000256" key="1">
    <source>
        <dbReference type="ARBA" id="ARBA00010928"/>
    </source>
</evidence>
<dbReference type="Pfam" id="PF01408">
    <property type="entry name" value="GFO_IDH_MocA"/>
    <property type="match status" value="1"/>
</dbReference>
<dbReference type="SUPFAM" id="SSF51735">
    <property type="entry name" value="NAD(P)-binding Rossmann-fold domains"/>
    <property type="match status" value="1"/>
</dbReference>
<organism evidence="4 5">
    <name type="scientific">Streptomyces andamanensis</name>
    <dbReference type="NCBI Taxonomy" id="1565035"/>
    <lineage>
        <taxon>Bacteria</taxon>
        <taxon>Bacillati</taxon>
        <taxon>Actinomycetota</taxon>
        <taxon>Actinomycetes</taxon>
        <taxon>Kitasatosporales</taxon>
        <taxon>Streptomycetaceae</taxon>
        <taxon>Streptomyces</taxon>
    </lineage>
</organism>
<dbReference type="PANTHER" id="PTHR43377">
    <property type="entry name" value="BILIVERDIN REDUCTASE A"/>
    <property type="match status" value="1"/>
</dbReference>
<evidence type="ECO:0000313" key="5">
    <source>
        <dbReference type="Proteomes" id="UP001595824"/>
    </source>
</evidence>
<feature type="domain" description="Gfo/Idh/MocA-like oxidoreductase C-terminal" evidence="3">
    <location>
        <begin position="138"/>
        <end position="419"/>
    </location>
</feature>
<name>A0ABV8TQX4_9ACTN</name>
<keyword evidence="5" id="KW-1185">Reference proteome</keyword>
<dbReference type="Pfam" id="PF02894">
    <property type="entry name" value="GFO_IDH_MocA_C"/>
    <property type="match status" value="1"/>
</dbReference>
<dbReference type="InterPro" id="IPR036291">
    <property type="entry name" value="NAD(P)-bd_dom_sf"/>
</dbReference>
<dbReference type="Gene3D" id="3.40.50.720">
    <property type="entry name" value="NAD(P)-binding Rossmann-like Domain"/>
    <property type="match status" value="1"/>
</dbReference>
<dbReference type="PANTHER" id="PTHR43377:SF2">
    <property type="entry name" value="BINDING ROSSMANN FOLD OXIDOREDUCTASE, PUTATIVE (AFU_ORTHOLOGUE AFUA_4G00560)-RELATED"/>
    <property type="match status" value="1"/>
</dbReference>
<dbReference type="InterPro" id="IPR004104">
    <property type="entry name" value="Gfo/Idh/MocA-like_OxRdtase_C"/>
</dbReference>
<comment type="similarity">
    <text evidence="1">Belongs to the Gfo/Idh/MocA family.</text>
</comment>
<proteinExistence type="inferred from homology"/>
<evidence type="ECO:0000313" key="4">
    <source>
        <dbReference type="EMBL" id="MFC4333040.1"/>
    </source>
</evidence>
<protein>
    <submittedName>
        <fullName evidence="4">Gfo/Idh/MocA family protein</fullName>
    </submittedName>
</protein>
<sequence length="428" mass="45459">MTEVTLLLVGAGLRGMTYARHARAGGAARVVAVAEPDPERRARAAAEFGVPPERTHRDWREAAAAGRVADACVIATQDRDHTGPALALAALGHHILLEKPMATTAREAAAIADAAREHGVLLAVCHVLRHTGYTRRLKALLAEGRIGRLVSVQHLEPVGWWHQAHSFVRGNWRRADTSAPMLLTKACHDIDWLVHLVGETPARVASFGSLTHFRAGDAPAGAAARCTDCPLETTCPYSAKRLYLGCLGDPEQEFWPLSAVTADHTEAGVLEALRTGPYGRCVYACDNDVVDHQVVTMEFASGATCSFTMSAFTPMEQRRTRLMGTHGFVEGDGTTLRVVDFRDGTEEFVDLAAEAGAQAGPSAEDGHGGGDEALTEAFVAAVATGDASLLLSDAEESLATHRVVWAAEHARTTGTVVEVADWAAAVAG</sequence>
<evidence type="ECO:0000259" key="2">
    <source>
        <dbReference type="Pfam" id="PF01408"/>
    </source>
</evidence>
<dbReference type="EMBL" id="JBHSDP010000029">
    <property type="protein sequence ID" value="MFC4333040.1"/>
    <property type="molecule type" value="Genomic_DNA"/>
</dbReference>